<dbReference type="InterPro" id="IPR035986">
    <property type="entry name" value="PKD_dom_sf"/>
</dbReference>
<feature type="region of interest" description="Disordered" evidence="5">
    <location>
        <begin position="1"/>
        <end position="138"/>
    </location>
</feature>
<keyword evidence="4" id="KW-0572">Peptidoglycan-anchor</keyword>
<dbReference type="Pfam" id="PF00746">
    <property type="entry name" value="Gram_pos_anchor"/>
    <property type="match status" value="1"/>
</dbReference>
<feature type="compositionally biased region" description="Low complexity" evidence="5">
    <location>
        <begin position="359"/>
        <end position="372"/>
    </location>
</feature>
<protein>
    <submittedName>
        <fullName evidence="7">LPXTG cell wall anchor domain-containing protein</fullName>
    </submittedName>
</protein>
<keyword evidence="2" id="KW-0964">Secreted</keyword>
<feature type="domain" description="Gram-positive cocci surface proteins LPxTG" evidence="6">
    <location>
        <begin position="373"/>
        <end position="407"/>
    </location>
</feature>
<keyword evidence="3" id="KW-0732">Signal</keyword>
<feature type="compositionally biased region" description="Basic and acidic residues" evidence="5">
    <location>
        <begin position="155"/>
        <end position="167"/>
    </location>
</feature>
<comment type="caution">
    <text evidence="7">The sequence shown here is derived from an EMBL/GenBank/DDBJ whole genome shotgun (WGS) entry which is preliminary data.</text>
</comment>
<dbReference type="InterPro" id="IPR019931">
    <property type="entry name" value="LPXTG_anchor"/>
</dbReference>
<evidence type="ECO:0000313" key="8">
    <source>
        <dbReference type="Proteomes" id="UP000534578"/>
    </source>
</evidence>
<dbReference type="NCBIfam" id="TIGR02331">
    <property type="entry name" value="rib_alpha"/>
    <property type="match status" value="4"/>
</dbReference>
<feature type="region of interest" description="Disordered" evidence="5">
    <location>
        <begin position="155"/>
        <end position="198"/>
    </location>
</feature>
<gene>
    <name evidence="7" type="ORF">H5R92_05235</name>
</gene>
<accession>A0A7W3UIG5</accession>
<sequence length="407" mass="42866">SDAHKYTPEGQPINTDKGVMPNPGDGIKNKGDLPTGTTYTWTNGEPDVSTPGTKPVTITVHYPDGTTDTVTTTITVTDDADKYTPKPNPINTDKGHMPDPSEGIGNKGDLPTGTTYTWTNGEPDVNTPGTKPVTITVTYPDGSTDTVTTTITVKEPAKNPTDADKYTPEGQPINTDKGVMPNPGDGIKNKDGLPDGTKYEWANGEPDVNTPGTKPVTITVTYPDGTTDTVTTTITVTDDADKYTPEPNPINTDKGHMPDPSEGIGNKGDLPTGTDYTWTNGEPDVTTPGTREVSITVHYPDGSTDVVTTTITVVDDKTTTPENGNNNNGKGNVINNDNQGNNNQGNVENTGSTVQPSANKTTPTNNTENTKTLPQTGNDTNKTASLVGLGLASFAAMFGLGKKKRQD</sequence>
<evidence type="ECO:0000256" key="2">
    <source>
        <dbReference type="ARBA" id="ARBA00022525"/>
    </source>
</evidence>
<feature type="compositionally biased region" description="Polar residues" evidence="5">
    <location>
        <begin position="127"/>
        <end position="138"/>
    </location>
</feature>
<feature type="region of interest" description="Disordered" evidence="5">
    <location>
        <begin position="239"/>
        <end position="271"/>
    </location>
</feature>
<dbReference type="Proteomes" id="UP000534578">
    <property type="component" value="Unassembled WGS sequence"/>
</dbReference>
<dbReference type="InterPro" id="IPR059115">
    <property type="entry name" value="Rib"/>
</dbReference>
<dbReference type="Pfam" id="PF08428">
    <property type="entry name" value="Rib"/>
    <property type="match status" value="4"/>
</dbReference>
<dbReference type="PROSITE" id="PS50847">
    <property type="entry name" value="GRAM_POS_ANCHORING"/>
    <property type="match status" value="1"/>
</dbReference>
<name>A0A7W3UIG5_9LACO</name>
<evidence type="ECO:0000256" key="3">
    <source>
        <dbReference type="ARBA" id="ARBA00022729"/>
    </source>
</evidence>
<feature type="compositionally biased region" description="Low complexity" evidence="5">
    <location>
        <begin position="64"/>
        <end position="77"/>
    </location>
</feature>
<organism evidence="7 8">
    <name type="scientific">Limosilactobacillus agrestis</name>
    <dbReference type="NCBI Taxonomy" id="2759748"/>
    <lineage>
        <taxon>Bacteria</taxon>
        <taxon>Bacillati</taxon>
        <taxon>Bacillota</taxon>
        <taxon>Bacilli</taxon>
        <taxon>Lactobacillales</taxon>
        <taxon>Lactobacillaceae</taxon>
        <taxon>Limosilactobacillus</taxon>
    </lineage>
</organism>
<evidence type="ECO:0000259" key="6">
    <source>
        <dbReference type="PROSITE" id="PS50847"/>
    </source>
</evidence>
<dbReference type="EMBL" id="JACIVE010000055">
    <property type="protein sequence ID" value="MBB1095585.1"/>
    <property type="molecule type" value="Genomic_DNA"/>
</dbReference>
<feature type="compositionally biased region" description="Low complexity" evidence="5">
    <location>
        <begin position="323"/>
        <end position="351"/>
    </location>
</feature>
<evidence type="ECO:0000313" key="7">
    <source>
        <dbReference type="EMBL" id="MBB1095585.1"/>
    </source>
</evidence>
<dbReference type="RefSeq" id="WP_182578468.1">
    <property type="nucleotide sequence ID" value="NZ_JACIVE010000055.1"/>
</dbReference>
<reference evidence="7 8" key="1">
    <citation type="submission" date="2020-07" db="EMBL/GenBank/DDBJ databases">
        <title>Description of Limosilactobacillus balticus sp. nov., Limosilactobacillus agrestis sp. nov., Limosilactobacillus albertensis sp. nov., Limosilactobacillus rudii sp. nov., Limosilactobacillus fastidiosus sp. nov., five novel Limosilactobacillus species isolated from the vertebrate gastrointestinal tract, and proposal of 6 subspecies of Limosilactobacillus reuteri adapted to the gastrointestinal tract of specific vertebrate hosts.</title>
        <authorList>
            <person name="Li F."/>
            <person name="Cheng C."/>
            <person name="Zheng J."/>
            <person name="Quevedo R.M."/>
            <person name="Li J."/>
            <person name="Roos S."/>
            <person name="Gaenzle M.G."/>
            <person name="Walter J."/>
        </authorList>
    </citation>
    <scope>NUCLEOTIDE SEQUENCE [LARGE SCALE GENOMIC DNA]</scope>
    <source>
        <strain evidence="7 8">BG-MG3-A</strain>
    </source>
</reference>
<dbReference type="AlphaFoldDB" id="A0A7W3UIG5"/>
<evidence type="ECO:0000256" key="5">
    <source>
        <dbReference type="SAM" id="MobiDB-lite"/>
    </source>
</evidence>
<proteinExistence type="predicted"/>
<dbReference type="NCBIfam" id="TIGR01167">
    <property type="entry name" value="LPXTG_anchor"/>
    <property type="match status" value="1"/>
</dbReference>
<feature type="non-terminal residue" evidence="7">
    <location>
        <position position="1"/>
    </location>
</feature>
<feature type="region of interest" description="Disordered" evidence="5">
    <location>
        <begin position="315"/>
        <end position="381"/>
    </location>
</feature>
<dbReference type="InterPro" id="IPR012706">
    <property type="entry name" value="Rib_alpha_Esp_rpt"/>
</dbReference>
<dbReference type="SUPFAM" id="SSF49299">
    <property type="entry name" value="PKD domain"/>
    <property type="match status" value="1"/>
</dbReference>
<keyword evidence="1" id="KW-0134">Cell wall</keyword>
<evidence type="ECO:0000256" key="1">
    <source>
        <dbReference type="ARBA" id="ARBA00022512"/>
    </source>
</evidence>
<evidence type="ECO:0000256" key="4">
    <source>
        <dbReference type="ARBA" id="ARBA00023088"/>
    </source>
</evidence>